<sequence>MTLSYANRATNQKSMIDFFAKNIIMPITTEALSPANSQYACFAHGV</sequence>
<evidence type="ECO:0000313" key="2">
    <source>
        <dbReference type="Proteomes" id="UP001212996"/>
    </source>
</evidence>
<name>A0AAW6BKS8_9GAMM</name>
<evidence type="ECO:0000313" key="1">
    <source>
        <dbReference type="EMBL" id="MDB6372619.1"/>
    </source>
</evidence>
<dbReference type="Proteomes" id="UP001212996">
    <property type="component" value="Unassembled WGS sequence"/>
</dbReference>
<reference evidence="1" key="1">
    <citation type="submission" date="2023-01" db="EMBL/GenBank/DDBJ databases">
        <title>Genome sequencing of Photorhabdus bodei 09-20.</title>
        <authorList>
            <person name="Kalindamar S."/>
            <person name="Kumru S."/>
        </authorList>
    </citation>
    <scope>NUCLEOTIDE SEQUENCE</scope>
    <source>
        <strain evidence="1">09-20</strain>
    </source>
</reference>
<protein>
    <submittedName>
        <fullName evidence="1">Uncharacterized protein</fullName>
    </submittedName>
</protein>
<dbReference type="RefSeq" id="WP_228902970.1">
    <property type="nucleotide sequence ID" value="NZ_CAWQNU010000130.1"/>
</dbReference>
<accession>A0AAW6BKS8</accession>
<proteinExistence type="predicted"/>
<organism evidence="1 2">
    <name type="scientific">Photorhabdus bodei</name>
    <dbReference type="NCBI Taxonomy" id="2029681"/>
    <lineage>
        <taxon>Bacteria</taxon>
        <taxon>Pseudomonadati</taxon>
        <taxon>Pseudomonadota</taxon>
        <taxon>Gammaproteobacteria</taxon>
        <taxon>Enterobacterales</taxon>
        <taxon>Morganellaceae</taxon>
        <taxon>Photorhabdus</taxon>
    </lineage>
</organism>
<comment type="caution">
    <text evidence="1">The sequence shown here is derived from an EMBL/GenBank/DDBJ whole genome shotgun (WGS) entry which is preliminary data.</text>
</comment>
<dbReference type="AlphaFoldDB" id="A0AAW6BKS8"/>
<dbReference type="EMBL" id="JAQMFO010000015">
    <property type="protein sequence ID" value="MDB6372619.1"/>
    <property type="molecule type" value="Genomic_DNA"/>
</dbReference>
<gene>
    <name evidence="1" type="ORF">PH362_11855</name>
</gene>